<feature type="domain" description="FERM" evidence="12">
    <location>
        <begin position="1552"/>
        <end position="1901"/>
    </location>
</feature>
<reference evidence="16" key="1">
    <citation type="submission" date="2015-02" db="EMBL/GenBank/DDBJ databases">
        <title>Genome sequencing for Strongylocentrotus purpuratus.</title>
        <authorList>
            <person name="Murali S."/>
            <person name="Liu Y."/>
            <person name="Vee V."/>
            <person name="English A."/>
            <person name="Wang M."/>
            <person name="Skinner E."/>
            <person name="Han Y."/>
            <person name="Muzny D.M."/>
            <person name="Worley K.C."/>
            <person name="Gibbs R.A."/>
        </authorList>
    </citation>
    <scope>NUCLEOTIDE SEQUENCE</scope>
</reference>
<keyword evidence="4 9" id="KW-0547">Nucleotide-binding</keyword>
<dbReference type="GO" id="GO:0003779">
    <property type="term" value="F:actin binding"/>
    <property type="evidence" value="ECO:0007669"/>
    <property type="project" value="UniProtKB-KW"/>
</dbReference>
<dbReference type="KEGG" id="spu:373228"/>
<dbReference type="SUPFAM" id="SSF50729">
    <property type="entry name" value="PH domain-like"/>
    <property type="match status" value="4"/>
</dbReference>
<evidence type="ECO:0000256" key="8">
    <source>
        <dbReference type="ARBA" id="ARBA00023203"/>
    </source>
</evidence>
<dbReference type="InterPro" id="IPR027417">
    <property type="entry name" value="P-loop_NTPase"/>
</dbReference>
<dbReference type="InterPro" id="IPR038185">
    <property type="entry name" value="MyTH4_dom_sf"/>
</dbReference>
<feature type="region of interest" description="Disordered" evidence="10">
    <location>
        <begin position="867"/>
        <end position="891"/>
    </location>
</feature>
<dbReference type="FunFam" id="3.40.850.10:FF:000008">
    <property type="entry name" value="Putative unconventional myosin-IXa"/>
    <property type="match status" value="1"/>
</dbReference>
<comment type="subcellular location">
    <subcellularLocation>
        <location evidence="1">Cytoplasm</location>
    </subcellularLocation>
</comment>
<dbReference type="Pfam" id="PF00063">
    <property type="entry name" value="Myosin_head"/>
    <property type="match status" value="1"/>
</dbReference>
<dbReference type="InterPro" id="IPR011993">
    <property type="entry name" value="PH-like_dom_sf"/>
</dbReference>
<comment type="similarity">
    <text evidence="2 9">Belongs to the TRAFAC class myosin-kinesin ATPase superfamily. Myosin family.</text>
</comment>
<feature type="domain" description="Myosin motor" evidence="14">
    <location>
        <begin position="10"/>
        <end position="693"/>
    </location>
</feature>
<feature type="compositionally biased region" description="Polar residues" evidence="10">
    <location>
        <begin position="1277"/>
        <end position="1287"/>
    </location>
</feature>
<dbReference type="Gene3D" id="3.40.850.10">
    <property type="entry name" value="Kinesin motor domain"/>
    <property type="match status" value="1"/>
</dbReference>
<evidence type="ECO:0000256" key="1">
    <source>
        <dbReference type="ARBA" id="ARBA00004496"/>
    </source>
</evidence>
<evidence type="ECO:0000313" key="15">
    <source>
        <dbReference type="EnsemblMetazoa" id="XP_030845922"/>
    </source>
</evidence>
<dbReference type="PROSITE" id="PS50003">
    <property type="entry name" value="PH_DOMAIN"/>
    <property type="match status" value="3"/>
</dbReference>
<dbReference type="InterPro" id="IPR014352">
    <property type="entry name" value="FERM/acyl-CoA-bd_prot_sf"/>
</dbReference>
<evidence type="ECO:0000256" key="5">
    <source>
        <dbReference type="ARBA" id="ARBA00022840"/>
    </source>
</evidence>
<sequence length="1907" mass="220174">MATAFLQDGVGYEDMAKLQDLHEGSILDNIKQRYEKDRIYTYIGSILCAINPYKTIPGIYGDDVMQVYNKKHIGECPPHIFAIANDCYYSMWKKGENQCVLISGESGAGKTESTKFILNYLSELSQFAMIGREQEVRSGVRVEDAILQSSPIMEAFGNAKTVYNNNSSRFGKFIQLQFTQSGSICGGKIRDYLLEKNRVVGQNPQERNYHIFYCLLAGADPKMKGELRLGDISKYHYLNQSGCTWDDTLDDRGNYQLIKDAMKVMEFTDENVHDVFHILGAILHIGNIKFITAGGAQVENMNAVEIAASLLHVDEYQLMDALTQKTRTLRGEVISTPLDLDQAADSRDSLAMKLYAQCFKWIIQKINNRIKGFGTYCSIGVLDIFGFENFEVNRFEQFNINYANEKLQEYFNKHIFSLEQHEYAAEGLEWVDIAYQDNGECLDLVEKKLGILSLIDEESRFPKGTDVTMLEKLHDTHNKNVFYVKPRVTDKRFGIRHYAGEVFYTTTGFLEKNRDTFRDDILHLMKESRSDFIYDLFENVAESQQSGGGRGKDTRKKATVSAQFKDSLHSLMSALNNCNPYFVRCVKPNTEKAPTKFQPQVVLNQLRYSGMLETIKIRRAGYPVRRIYTDFIARYKSLFSKEQLKTMTSSDDSKQKCSVLLLQYDGTRKQWQLGKNKAFLKETLENTLETERERMLGVKADLIKAAFKGHMQRKQYLRTRAKIIVVQNVVRMHQRRLAFIRIKNAAIVMQKYERARKARNYLAYLKEEKRKEEERVREEQRRREEEEQRELERLKQEAKLKEMEILQKKLEVEARQRQEEEETKKKQDEELRLAEIERAREIEKQKMIEGEEARRKAEEERLIREKEEMRKQKEDDLLREQEDQERALEEEVARREAELERMRQARLAEAEKDIMQDFDQSIAMLEQDLPEDVSEMDEDEDDDTISRKSEETQYFESFLQMKAGGMMNTWRKRWFVLRDETLMWFRTKQEALKSGWLQKKGGGTGTLSRRNWKKRFFVLKDTILSYYESDSDGAKLLGKIDIKSALQIIDSSVGRENSLELITDQRTYHVVAETADECSEWYSILTRVKNANEFELRQMRDEEANPKNAIGSLDVGLIDSVVPVNVVAKPNAFAIITAERVISLVGSTAEEMNNWLTALTQYHKGQRTYRKEEVILSGWMTKENTTGLARAGGSRKKRYFVLTQHSLDYYRSIECLQKMGAIAINSLCSVTEPDEKTHKEEGLYSDIHIVNDAPNDYYRNGINNENENPTYENMPMSHSLTNGSSGRKTSRVPTLIRTRKKSKSSGPEGKLTGCWKITLHSRRTSLNLYSASNEEAWRWTNAIQDVIDTKPPLETPFQTLIKEIREVGQAGDLKALERIYQLNPILRSTPHPIKAPLLPLPYGHISSSPDKGYSTLQDEAVKIFPALQGSLDNVPDPLPLIQTILQTAHDLKPLRDEVYCQVVKQTTQVLDPDGHNNLRNWQLIACMAATFLPSRNILRYVRFHIKRQMDMYPDTQMSKYGAFALDALKRTRTREFPPSRQEIIAILGRREMNATVHCHGEGSCQITINSSTTAGQVVHTLIKGMGLEKCHNRFALYERSGQVEKAIDDRTVIADVLTKFERYVARNLSDRGKPWQLFFKLFCFLDTKNVEQDSIEYMFMYEQSVEDVLRNLFPASHDKLVHLAALRMESLKGDYLEGDWIRDLSMVYPVERFKNANKKEENDFAGFPSLSRSRKEGVISGTLRGLGEKTLKRLQKSASDESILDSVYADDISATTSAVIEKWKTLKHLSPDQAQEAFMNIIRQWQYYGARLFEVECRDTRYPSGLWLAVGVDMVAIHKQGMASPIEEIPYEKILSFGAPILNEYKIVVEGRRDELTFETTQVFEIAKLMKAYINEIVKKRQQLEDS</sequence>
<dbReference type="SMART" id="SM00295">
    <property type="entry name" value="B41"/>
    <property type="match status" value="1"/>
</dbReference>
<dbReference type="InterPro" id="IPR000299">
    <property type="entry name" value="FERM_domain"/>
</dbReference>
<protein>
    <recommendedName>
        <fullName evidence="17">Unconventional myosin-X</fullName>
    </recommendedName>
</protein>
<evidence type="ECO:0000259" key="14">
    <source>
        <dbReference type="PROSITE" id="PS51456"/>
    </source>
</evidence>
<dbReference type="Pfam" id="PF00373">
    <property type="entry name" value="FERM_M"/>
    <property type="match status" value="1"/>
</dbReference>
<evidence type="ECO:0000259" key="12">
    <source>
        <dbReference type="PROSITE" id="PS50057"/>
    </source>
</evidence>
<dbReference type="InterPro" id="IPR041797">
    <property type="entry name" value="MyoX_FERM_C"/>
</dbReference>
<dbReference type="CDD" id="cd14473">
    <property type="entry name" value="FERM_B-lobe"/>
    <property type="match status" value="1"/>
</dbReference>
<evidence type="ECO:0000256" key="10">
    <source>
        <dbReference type="SAM" id="MobiDB-lite"/>
    </source>
</evidence>
<dbReference type="Gene3D" id="1.20.5.190">
    <property type="match status" value="1"/>
</dbReference>
<dbReference type="PANTHER" id="PTHR46049">
    <property type="entry name" value="AGAP003327-PA"/>
    <property type="match status" value="1"/>
</dbReference>
<dbReference type="Gene3D" id="1.25.40.530">
    <property type="entry name" value="MyTH4 domain"/>
    <property type="match status" value="1"/>
</dbReference>
<dbReference type="InParanoid" id="A0A7M7T115"/>
<dbReference type="CDD" id="cd13202">
    <property type="entry name" value="FERM_C_MyoX"/>
    <property type="match status" value="1"/>
</dbReference>
<evidence type="ECO:0000259" key="13">
    <source>
        <dbReference type="PROSITE" id="PS51016"/>
    </source>
</evidence>
<dbReference type="GeneID" id="373228"/>
<feature type="domain" description="MyTH4" evidence="13">
    <location>
        <begin position="1388"/>
        <end position="1547"/>
    </location>
</feature>
<keyword evidence="8 9" id="KW-0009">Actin-binding</keyword>
<evidence type="ECO:0000256" key="4">
    <source>
        <dbReference type="ARBA" id="ARBA00022741"/>
    </source>
</evidence>
<feature type="binding site" evidence="9">
    <location>
        <begin position="104"/>
        <end position="111"/>
    </location>
    <ligand>
        <name>ATP</name>
        <dbReference type="ChEBI" id="CHEBI:30616"/>
    </ligand>
</feature>
<dbReference type="Gene3D" id="1.10.10.820">
    <property type="match status" value="1"/>
</dbReference>
<dbReference type="Pfam" id="PF00169">
    <property type="entry name" value="PH"/>
    <property type="match status" value="1"/>
</dbReference>
<dbReference type="Pfam" id="PF00784">
    <property type="entry name" value="MyTH4"/>
    <property type="match status" value="1"/>
</dbReference>
<feature type="domain" description="PH" evidence="11">
    <location>
        <begin position="990"/>
        <end position="1164"/>
    </location>
</feature>
<keyword evidence="5 9" id="KW-0067">ATP-binding</keyword>
<feature type="region of interest" description="Actin-binding" evidence="9">
    <location>
        <begin position="568"/>
        <end position="590"/>
    </location>
</feature>
<evidence type="ECO:0000256" key="3">
    <source>
        <dbReference type="ARBA" id="ARBA00022490"/>
    </source>
</evidence>
<dbReference type="GO" id="GO:0005737">
    <property type="term" value="C:cytoplasm"/>
    <property type="evidence" value="ECO:0007669"/>
    <property type="project" value="UniProtKB-SubCell"/>
</dbReference>
<dbReference type="InterPro" id="IPR001609">
    <property type="entry name" value="Myosin_head_motor_dom-like"/>
</dbReference>
<dbReference type="OMA" id="HSEWQLG"/>
<keyword evidence="3" id="KW-0963">Cytoplasm</keyword>
<dbReference type="SUPFAM" id="SSF47031">
    <property type="entry name" value="Second domain of FERM"/>
    <property type="match status" value="1"/>
</dbReference>
<evidence type="ECO:0000256" key="9">
    <source>
        <dbReference type="PROSITE-ProRule" id="PRU00782"/>
    </source>
</evidence>
<evidence type="ECO:0000256" key="7">
    <source>
        <dbReference type="ARBA" id="ARBA00023175"/>
    </source>
</evidence>
<evidence type="ECO:0000259" key="11">
    <source>
        <dbReference type="PROSITE" id="PS50003"/>
    </source>
</evidence>
<dbReference type="PROSITE" id="PS51456">
    <property type="entry name" value="MYOSIN_MOTOR"/>
    <property type="match status" value="1"/>
</dbReference>
<evidence type="ECO:0008006" key="17">
    <source>
        <dbReference type="Google" id="ProtNLM"/>
    </source>
</evidence>
<dbReference type="InterPro" id="IPR035963">
    <property type="entry name" value="FERM_2"/>
</dbReference>
<dbReference type="SUPFAM" id="SSF52540">
    <property type="entry name" value="P-loop containing nucleoside triphosphate hydrolases"/>
    <property type="match status" value="1"/>
</dbReference>
<accession>A0A7M7T115</accession>
<dbReference type="PRINTS" id="PR00193">
    <property type="entry name" value="MYOSINHEAVY"/>
</dbReference>
<dbReference type="GO" id="GO:0005524">
    <property type="term" value="F:ATP binding"/>
    <property type="evidence" value="ECO:0007669"/>
    <property type="project" value="UniProtKB-UniRule"/>
</dbReference>
<proteinExistence type="inferred from homology"/>
<dbReference type="SMART" id="SM00242">
    <property type="entry name" value="MYSc"/>
    <property type="match status" value="1"/>
</dbReference>
<dbReference type="Gene3D" id="3.10.20.90">
    <property type="entry name" value="Phosphatidylinositol 3-kinase Catalytic Subunit, Chain A, domain 1"/>
    <property type="match status" value="1"/>
</dbReference>
<organism evidence="15 16">
    <name type="scientific">Strongylocentrotus purpuratus</name>
    <name type="common">Purple sea urchin</name>
    <dbReference type="NCBI Taxonomy" id="7668"/>
    <lineage>
        <taxon>Eukaryota</taxon>
        <taxon>Metazoa</taxon>
        <taxon>Echinodermata</taxon>
        <taxon>Eleutherozoa</taxon>
        <taxon>Echinozoa</taxon>
        <taxon>Echinoidea</taxon>
        <taxon>Euechinoidea</taxon>
        <taxon>Echinacea</taxon>
        <taxon>Camarodonta</taxon>
        <taxon>Echinidea</taxon>
        <taxon>Strongylocentrotidae</taxon>
        <taxon>Strongylocentrotus</taxon>
    </lineage>
</organism>
<dbReference type="PROSITE" id="PS50057">
    <property type="entry name" value="FERM_3"/>
    <property type="match status" value="1"/>
</dbReference>
<dbReference type="Gene3D" id="1.20.80.10">
    <property type="match status" value="1"/>
</dbReference>
<dbReference type="Proteomes" id="UP000007110">
    <property type="component" value="Unassembled WGS sequence"/>
</dbReference>
<dbReference type="FunCoup" id="A0A7M7T115">
    <property type="interactions" value="224"/>
</dbReference>
<name>A0A7M7T115_STRPU</name>
<dbReference type="RefSeq" id="XP_030845922.1">
    <property type="nucleotide sequence ID" value="XM_030990062.1"/>
</dbReference>
<dbReference type="EnsemblMetazoa" id="XM_030990062">
    <property type="protein sequence ID" value="XP_030845922"/>
    <property type="gene ID" value="LOC373228"/>
</dbReference>
<evidence type="ECO:0000256" key="6">
    <source>
        <dbReference type="ARBA" id="ARBA00023123"/>
    </source>
</evidence>
<evidence type="ECO:0000256" key="2">
    <source>
        <dbReference type="ARBA" id="ARBA00008314"/>
    </source>
</evidence>
<dbReference type="InterPro" id="IPR001849">
    <property type="entry name" value="PH_domain"/>
</dbReference>
<dbReference type="InterPro" id="IPR000857">
    <property type="entry name" value="MyTH4_dom"/>
</dbReference>
<dbReference type="PROSITE" id="PS50096">
    <property type="entry name" value="IQ"/>
    <property type="match status" value="1"/>
</dbReference>
<feature type="region of interest" description="Disordered" evidence="10">
    <location>
        <begin position="1277"/>
        <end position="1309"/>
    </location>
</feature>
<dbReference type="Gene3D" id="1.20.120.720">
    <property type="entry name" value="Myosin VI head, motor domain, U50 subdomain"/>
    <property type="match status" value="1"/>
</dbReference>
<dbReference type="Pfam" id="PF21989">
    <property type="entry name" value="RA_2"/>
    <property type="match status" value="1"/>
</dbReference>
<dbReference type="FunFam" id="2.30.29.30:FF:000286">
    <property type="entry name" value="PH-protein kinase domain containing protein"/>
    <property type="match status" value="1"/>
</dbReference>
<dbReference type="GO" id="GO:0003774">
    <property type="term" value="F:cytoskeletal motor activity"/>
    <property type="evidence" value="ECO:0007669"/>
    <property type="project" value="UniProtKB-UniRule"/>
</dbReference>
<dbReference type="InterPro" id="IPR019749">
    <property type="entry name" value="Band_41_domain"/>
</dbReference>
<keyword evidence="7 9" id="KW-0505">Motor protein</keyword>
<dbReference type="FunFam" id="1.10.10.820:FF:000001">
    <property type="entry name" value="Myosin heavy chain"/>
    <property type="match status" value="1"/>
</dbReference>
<dbReference type="CDD" id="cd17206">
    <property type="entry name" value="FERM_F1_Myosin-X"/>
    <property type="match status" value="1"/>
</dbReference>
<keyword evidence="16" id="KW-1185">Reference proteome</keyword>
<feature type="domain" description="PH" evidence="11">
    <location>
        <begin position="952"/>
        <end position="990"/>
    </location>
</feature>
<dbReference type="PROSITE" id="PS51016">
    <property type="entry name" value="MYTH4"/>
    <property type="match status" value="1"/>
</dbReference>
<dbReference type="InterPro" id="IPR036961">
    <property type="entry name" value="Kinesin_motor_dom_sf"/>
</dbReference>
<dbReference type="SMART" id="SM00139">
    <property type="entry name" value="MyTH4"/>
    <property type="match status" value="1"/>
</dbReference>
<dbReference type="InterPro" id="IPR051724">
    <property type="entry name" value="Actin_motor_Myosin"/>
</dbReference>
<dbReference type="PANTHER" id="PTHR46049:SF3">
    <property type="entry name" value="MYOSIN VIIA"/>
    <property type="match status" value="1"/>
</dbReference>
<dbReference type="OrthoDB" id="6108017at2759"/>
<keyword evidence="6 9" id="KW-0518">Myosin</keyword>
<feature type="domain" description="PH" evidence="11">
    <location>
        <begin position="1173"/>
        <end position="1348"/>
    </location>
</feature>
<dbReference type="Gene3D" id="2.30.29.30">
    <property type="entry name" value="Pleckstrin-homology domain (PH domain)/Phosphotyrosine-binding domain (PTB)"/>
    <property type="match status" value="4"/>
</dbReference>
<dbReference type="CDD" id="cd13296">
    <property type="entry name" value="PH2_MyoX"/>
    <property type="match status" value="1"/>
</dbReference>
<reference evidence="15" key="2">
    <citation type="submission" date="2021-01" db="UniProtKB">
        <authorList>
            <consortium name="EnsemblMetazoa"/>
        </authorList>
    </citation>
    <scope>IDENTIFICATION</scope>
</reference>
<dbReference type="Gene3D" id="1.20.58.530">
    <property type="match status" value="1"/>
</dbReference>
<evidence type="ECO:0000313" key="16">
    <source>
        <dbReference type="Proteomes" id="UP000007110"/>
    </source>
</evidence>
<dbReference type="InterPro" id="IPR019748">
    <property type="entry name" value="FERM_central"/>
</dbReference>
<dbReference type="Gene3D" id="6.20.240.20">
    <property type="match status" value="1"/>
</dbReference>
<dbReference type="SMART" id="SM00233">
    <property type="entry name" value="PH"/>
    <property type="match status" value="2"/>
</dbReference>
<dbReference type="GO" id="GO:0016459">
    <property type="term" value="C:myosin complex"/>
    <property type="evidence" value="ECO:0007669"/>
    <property type="project" value="UniProtKB-KW"/>
</dbReference>